<feature type="region of interest" description="Disordered" evidence="1">
    <location>
        <begin position="86"/>
        <end position="147"/>
    </location>
</feature>
<dbReference type="Proteomes" id="UP000253934">
    <property type="component" value="Unassembled WGS sequence"/>
</dbReference>
<name>A0A369KV66_9BACT</name>
<reference evidence="2" key="1">
    <citation type="submission" date="2018-04" db="EMBL/GenBank/DDBJ databases">
        <title>Draft genome sequence of the Candidatus Spirobacillus cienkowskii, a pathogen of freshwater Daphnia species, reconstructed from hemolymph metagenomic reads.</title>
        <authorList>
            <person name="Bresciani L."/>
            <person name="Lemos L.N."/>
            <person name="Wale N."/>
            <person name="Lin J.Y."/>
            <person name="Fernandes G.R."/>
            <person name="Duffy M.A."/>
            <person name="Rodrigues J.M."/>
        </authorList>
    </citation>
    <scope>NUCLEOTIDE SEQUENCE [LARGE SCALE GENOMIC DNA]</scope>
    <source>
        <strain evidence="2">Binning01</strain>
    </source>
</reference>
<gene>
    <name evidence="2" type="ORF">DCC88_03630</name>
</gene>
<feature type="region of interest" description="Disordered" evidence="1">
    <location>
        <begin position="38"/>
        <end position="60"/>
    </location>
</feature>
<feature type="compositionally biased region" description="Basic and acidic residues" evidence="1">
    <location>
        <begin position="86"/>
        <end position="118"/>
    </location>
</feature>
<keyword evidence="3" id="KW-1185">Reference proteome</keyword>
<protein>
    <submittedName>
        <fullName evidence="2">Uncharacterized protein</fullName>
    </submittedName>
</protein>
<accession>A0A369KV66</accession>
<dbReference type="EMBL" id="QOVW01000035">
    <property type="protein sequence ID" value="RDB36727.1"/>
    <property type="molecule type" value="Genomic_DNA"/>
</dbReference>
<proteinExistence type="predicted"/>
<evidence type="ECO:0000313" key="3">
    <source>
        <dbReference type="Proteomes" id="UP000253934"/>
    </source>
</evidence>
<organism evidence="2 3">
    <name type="scientific">Spirobacillus cienkowskii</name>
    <dbReference type="NCBI Taxonomy" id="495820"/>
    <lineage>
        <taxon>Bacteria</taxon>
        <taxon>Pseudomonadati</taxon>
        <taxon>Bdellovibrionota</taxon>
        <taxon>Oligoflexia</taxon>
        <taxon>Silvanigrellales</taxon>
        <taxon>Spirobacillus</taxon>
    </lineage>
</organism>
<sequence>MKLIFVCDDSICKQYKEYEEAKNHLMDETISRNKRQIDLESKFGRPIPNPNRQNPYELDERQKKQIMSVIKYIKAKAAFVHKLIKEHKEQEQRKKEEERKAQEMRISRTGDRDSRSDRGGYGGLGRAADRPGNTPGSAGERLGRTAR</sequence>
<comment type="caution">
    <text evidence="2">The sequence shown here is derived from an EMBL/GenBank/DDBJ whole genome shotgun (WGS) entry which is preliminary data.</text>
</comment>
<dbReference type="AlphaFoldDB" id="A0A369KV66"/>
<evidence type="ECO:0000256" key="1">
    <source>
        <dbReference type="SAM" id="MobiDB-lite"/>
    </source>
</evidence>
<evidence type="ECO:0000313" key="2">
    <source>
        <dbReference type="EMBL" id="RDB36727.1"/>
    </source>
</evidence>